<feature type="domain" description="SHSP" evidence="4">
    <location>
        <begin position="22"/>
        <end position="129"/>
    </location>
</feature>
<dbReference type="Proteomes" id="UP001157006">
    <property type="component" value="Chromosome 4"/>
</dbReference>
<dbReference type="EMBL" id="OX451739">
    <property type="protein sequence ID" value="CAI8607049.1"/>
    <property type="molecule type" value="Genomic_DNA"/>
</dbReference>
<feature type="region of interest" description="Disordered" evidence="3">
    <location>
        <begin position="118"/>
        <end position="291"/>
    </location>
</feature>
<evidence type="ECO:0000256" key="1">
    <source>
        <dbReference type="ARBA" id="ARBA00023016"/>
    </source>
</evidence>
<feature type="region of interest" description="Disordered" evidence="3">
    <location>
        <begin position="354"/>
        <end position="448"/>
    </location>
</feature>
<sequence>MAFNSQRTFRAPTFRSQLSIRRVYETLEPRSEPKETAEAHFLHVYLPGYTKDQMKITLQDASQVLRISGERPIPGNRWRKFDQTFPVPENSDVGTLEAKFEQGTLILKMLKKPIPQSQVVAPKQEVEKSQQHPSSNKDLDETKLGKVQETIPPTQSTKLEEPTQDMKSDSPQTQSIEKKKNEAFHDDTLSQTARETISNNEAQKSQQEFEEKPTFKDTTKTQIDEKAQEGQQEFEKKPTFVERTKTQIDEKAQKGPEEFEEKPTFIKRTKTQVDEKAPKGQDEFEKKPTFIETTNTQIDEKAQKVQQEFEPKPTFKDIAKTQFDEKTQQDQEEFDKKTTIIERTKTEIEENLQKVQKEFEPKPTEKVVTKENLEEKIVRKSDEYGKEERISKKEEIEEKNEKPYESSKTMKDVKQNEIEKEEHSGSKVTENEKESSSRISPNQEEMNGIRKLTAASTQFVTRMAEGKWSGDERHLVENVGAAILVIAAFGAYISYRFSS</sequence>
<dbReference type="InterPro" id="IPR008978">
    <property type="entry name" value="HSP20-like_chaperone"/>
</dbReference>
<dbReference type="PROSITE" id="PS01031">
    <property type="entry name" value="SHSP"/>
    <property type="match status" value="1"/>
</dbReference>
<dbReference type="InterPro" id="IPR031107">
    <property type="entry name" value="Small_HSP"/>
</dbReference>
<evidence type="ECO:0000313" key="5">
    <source>
        <dbReference type="EMBL" id="CAI8607049.1"/>
    </source>
</evidence>
<evidence type="ECO:0000256" key="2">
    <source>
        <dbReference type="PROSITE-ProRule" id="PRU00285"/>
    </source>
</evidence>
<evidence type="ECO:0000259" key="4">
    <source>
        <dbReference type="PROSITE" id="PS01031"/>
    </source>
</evidence>
<dbReference type="AlphaFoldDB" id="A0AAV1A978"/>
<keyword evidence="6" id="KW-1185">Reference proteome</keyword>
<name>A0AAV1A978_VICFA</name>
<dbReference type="PANTHER" id="PTHR11527">
    <property type="entry name" value="HEAT-SHOCK PROTEIN 20 FAMILY MEMBER"/>
    <property type="match status" value="1"/>
</dbReference>
<protein>
    <recommendedName>
        <fullName evidence="4">SHSP domain-containing protein</fullName>
    </recommendedName>
</protein>
<feature type="compositionally biased region" description="Basic and acidic residues" evidence="3">
    <location>
        <begin position="176"/>
        <end position="188"/>
    </location>
</feature>
<keyword evidence="1" id="KW-0346">Stress response</keyword>
<feature type="compositionally biased region" description="Basic and acidic residues" evidence="3">
    <location>
        <begin position="271"/>
        <end position="289"/>
    </location>
</feature>
<comment type="similarity">
    <text evidence="2">Belongs to the small heat shock protein (HSP20) family.</text>
</comment>
<evidence type="ECO:0000256" key="3">
    <source>
        <dbReference type="SAM" id="MobiDB-lite"/>
    </source>
</evidence>
<feature type="compositionally biased region" description="Basic and acidic residues" evidence="3">
    <location>
        <begin position="207"/>
        <end position="264"/>
    </location>
</feature>
<feature type="compositionally biased region" description="Basic and acidic residues" evidence="3">
    <location>
        <begin position="354"/>
        <end position="436"/>
    </location>
</feature>
<evidence type="ECO:0000313" key="6">
    <source>
        <dbReference type="Proteomes" id="UP001157006"/>
    </source>
</evidence>
<dbReference type="InterPro" id="IPR002068">
    <property type="entry name" value="A-crystallin/Hsp20_dom"/>
</dbReference>
<feature type="compositionally biased region" description="Basic and acidic residues" evidence="3">
    <location>
        <begin position="158"/>
        <end position="168"/>
    </location>
</feature>
<accession>A0AAV1A978</accession>
<proteinExistence type="inferred from homology"/>
<organism evidence="5 6">
    <name type="scientific">Vicia faba</name>
    <name type="common">Broad bean</name>
    <name type="synonym">Faba vulgaris</name>
    <dbReference type="NCBI Taxonomy" id="3906"/>
    <lineage>
        <taxon>Eukaryota</taxon>
        <taxon>Viridiplantae</taxon>
        <taxon>Streptophyta</taxon>
        <taxon>Embryophyta</taxon>
        <taxon>Tracheophyta</taxon>
        <taxon>Spermatophyta</taxon>
        <taxon>Magnoliopsida</taxon>
        <taxon>eudicotyledons</taxon>
        <taxon>Gunneridae</taxon>
        <taxon>Pentapetalae</taxon>
        <taxon>rosids</taxon>
        <taxon>fabids</taxon>
        <taxon>Fabales</taxon>
        <taxon>Fabaceae</taxon>
        <taxon>Papilionoideae</taxon>
        <taxon>50 kb inversion clade</taxon>
        <taxon>NPAAA clade</taxon>
        <taxon>Hologalegina</taxon>
        <taxon>IRL clade</taxon>
        <taxon>Fabeae</taxon>
        <taxon>Vicia</taxon>
    </lineage>
</organism>
<feature type="compositionally biased region" description="Basic and acidic residues" evidence="3">
    <location>
        <begin position="124"/>
        <end position="146"/>
    </location>
</feature>
<reference evidence="5 6" key="1">
    <citation type="submission" date="2023-01" db="EMBL/GenBank/DDBJ databases">
        <authorList>
            <person name="Kreplak J."/>
        </authorList>
    </citation>
    <scope>NUCLEOTIDE SEQUENCE [LARGE SCALE GENOMIC DNA]</scope>
</reference>
<dbReference type="SUPFAM" id="SSF49764">
    <property type="entry name" value="HSP20-like chaperones"/>
    <property type="match status" value="1"/>
</dbReference>
<feature type="compositionally biased region" description="Polar residues" evidence="3">
    <location>
        <begin position="189"/>
        <end position="206"/>
    </location>
</feature>
<gene>
    <name evidence="5" type="ORF">VFH_IV019800</name>
</gene>
<dbReference type="Gene3D" id="2.60.40.790">
    <property type="match status" value="1"/>
</dbReference>